<feature type="compositionally biased region" description="Basic and acidic residues" evidence="5">
    <location>
        <begin position="71"/>
        <end position="84"/>
    </location>
</feature>
<dbReference type="Gene3D" id="1.20.5.170">
    <property type="match status" value="2"/>
</dbReference>
<organism evidence="7 8">
    <name type="scientific">Cylindrotheca closterium</name>
    <dbReference type="NCBI Taxonomy" id="2856"/>
    <lineage>
        <taxon>Eukaryota</taxon>
        <taxon>Sar</taxon>
        <taxon>Stramenopiles</taxon>
        <taxon>Ochrophyta</taxon>
        <taxon>Bacillariophyta</taxon>
        <taxon>Bacillariophyceae</taxon>
        <taxon>Bacillariophycidae</taxon>
        <taxon>Bacillariales</taxon>
        <taxon>Bacillariaceae</taxon>
        <taxon>Cylindrotheca</taxon>
    </lineage>
</organism>
<gene>
    <name evidence="7" type="ORF">CYCCA115_LOCUS846</name>
</gene>
<evidence type="ECO:0000256" key="4">
    <source>
        <dbReference type="ARBA" id="ARBA00023242"/>
    </source>
</evidence>
<feature type="compositionally biased region" description="Polar residues" evidence="5">
    <location>
        <begin position="370"/>
        <end position="386"/>
    </location>
</feature>
<dbReference type="GO" id="GO:0003700">
    <property type="term" value="F:DNA-binding transcription factor activity"/>
    <property type="evidence" value="ECO:0007669"/>
    <property type="project" value="InterPro"/>
</dbReference>
<dbReference type="InterPro" id="IPR046347">
    <property type="entry name" value="bZIP_sf"/>
</dbReference>
<protein>
    <recommendedName>
        <fullName evidence="6">BZIP domain-containing protein</fullName>
    </recommendedName>
</protein>
<feature type="compositionally biased region" description="Polar residues" evidence="5">
    <location>
        <begin position="53"/>
        <end position="66"/>
    </location>
</feature>
<dbReference type="PANTHER" id="PTHR45764">
    <property type="entry name" value="BZIP TRANSCRIPTION FACTOR 44"/>
    <property type="match status" value="1"/>
</dbReference>
<proteinExistence type="predicted"/>
<evidence type="ECO:0000313" key="7">
    <source>
        <dbReference type="EMBL" id="CAJ1919411.1"/>
    </source>
</evidence>
<dbReference type="PANTHER" id="PTHR45764:SF38">
    <property type="entry name" value="BZIP TRANSCRIPTION FACTOR 44"/>
    <property type="match status" value="1"/>
</dbReference>
<dbReference type="GO" id="GO:0003677">
    <property type="term" value="F:DNA binding"/>
    <property type="evidence" value="ECO:0007669"/>
    <property type="project" value="UniProtKB-KW"/>
</dbReference>
<feature type="region of interest" description="Disordered" evidence="5">
    <location>
        <begin position="1"/>
        <end position="105"/>
    </location>
</feature>
<dbReference type="PROSITE" id="PS50217">
    <property type="entry name" value="BZIP"/>
    <property type="match status" value="2"/>
</dbReference>
<dbReference type="EMBL" id="CAKOGP040000002">
    <property type="protein sequence ID" value="CAJ1919411.1"/>
    <property type="molecule type" value="Genomic_DNA"/>
</dbReference>
<evidence type="ECO:0000313" key="8">
    <source>
        <dbReference type="Proteomes" id="UP001295423"/>
    </source>
</evidence>
<dbReference type="AlphaFoldDB" id="A0AAD2CLG7"/>
<evidence type="ECO:0000256" key="5">
    <source>
        <dbReference type="SAM" id="MobiDB-lite"/>
    </source>
</evidence>
<dbReference type="SUPFAM" id="SSF57959">
    <property type="entry name" value="Leucine zipper domain"/>
    <property type="match status" value="2"/>
</dbReference>
<dbReference type="InterPro" id="IPR004827">
    <property type="entry name" value="bZIP"/>
</dbReference>
<keyword evidence="8" id="KW-1185">Reference proteome</keyword>
<feature type="region of interest" description="Disordered" evidence="5">
    <location>
        <begin position="172"/>
        <end position="196"/>
    </location>
</feature>
<dbReference type="Proteomes" id="UP001295423">
    <property type="component" value="Unassembled WGS sequence"/>
</dbReference>
<evidence type="ECO:0000259" key="6">
    <source>
        <dbReference type="PROSITE" id="PS50217"/>
    </source>
</evidence>
<feature type="domain" description="BZIP" evidence="6">
    <location>
        <begin position="73"/>
        <end position="121"/>
    </location>
</feature>
<name>A0AAD2CLG7_9STRA</name>
<evidence type="ECO:0000256" key="1">
    <source>
        <dbReference type="ARBA" id="ARBA00023015"/>
    </source>
</evidence>
<evidence type="ECO:0000256" key="2">
    <source>
        <dbReference type="ARBA" id="ARBA00023125"/>
    </source>
</evidence>
<sequence length="386" mass="42613">MTKNMANMSKHGITLPEKSAARPETTNMEPSFFGGASSSSHSSSNDDTDLDSQQCEFNNFMTTQLSGKKHTPGERLQRSRERNRIHARKTRQRKKEQMQSLQQRAGELKQEQIRLKQSINEKATASILVGLFSKDASSEQMEDPRVEELLRRPIEAIPDASKLPELPALILPGQHNSKKHKPTSTEPLPGKDDLPNDGIDYDLLGKDRSKCTPTELDQIRRERNRMHAKRTRDRKRLFMEEMAEMCSKLEQENELLCNHLGGISGLNQSPAGTPELSSQTPNVTPLHMGETMSSPCMTTSKSDKLSDHGVTLDQIKTLLEAAGTFTTSRSSKSPASASTSASEGGSFSDDQEDGDSSSYSSRKRRKLDTTVPQSITATSPPTAVGV</sequence>
<keyword evidence="4" id="KW-0539">Nucleus</keyword>
<feature type="region of interest" description="Disordered" evidence="5">
    <location>
        <begin position="325"/>
        <end position="386"/>
    </location>
</feature>
<comment type="caution">
    <text evidence="7">The sequence shown here is derived from an EMBL/GenBank/DDBJ whole genome shotgun (WGS) entry which is preliminary data.</text>
</comment>
<feature type="compositionally biased region" description="Low complexity" evidence="5">
    <location>
        <begin position="326"/>
        <end position="348"/>
    </location>
</feature>
<feature type="region of interest" description="Disordered" evidence="5">
    <location>
        <begin position="287"/>
        <end position="307"/>
    </location>
</feature>
<dbReference type="Pfam" id="PF07716">
    <property type="entry name" value="bZIP_2"/>
    <property type="match status" value="2"/>
</dbReference>
<dbReference type="SMART" id="SM00338">
    <property type="entry name" value="BRLZ"/>
    <property type="match status" value="2"/>
</dbReference>
<keyword evidence="3" id="KW-0804">Transcription</keyword>
<evidence type="ECO:0000256" key="3">
    <source>
        <dbReference type="ARBA" id="ARBA00023163"/>
    </source>
</evidence>
<dbReference type="CDD" id="cd14809">
    <property type="entry name" value="bZIP_AUREO-like"/>
    <property type="match status" value="2"/>
</dbReference>
<accession>A0AAD2CLG7</accession>
<feature type="compositionally biased region" description="Basic residues" evidence="5">
    <location>
        <begin position="85"/>
        <end position="94"/>
    </location>
</feature>
<keyword evidence="2" id="KW-0238">DNA-binding</keyword>
<reference evidence="7" key="1">
    <citation type="submission" date="2023-08" db="EMBL/GenBank/DDBJ databases">
        <authorList>
            <person name="Audoor S."/>
            <person name="Bilcke G."/>
        </authorList>
    </citation>
    <scope>NUCLEOTIDE SEQUENCE</scope>
</reference>
<feature type="domain" description="BZIP" evidence="6">
    <location>
        <begin position="220"/>
        <end position="256"/>
    </location>
</feature>
<keyword evidence="1" id="KW-0805">Transcription regulation</keyword>
<feature type="compositionally biased region" description="Polar residues" evidence="5">
    <location>
        <begin position="291"/>
        <end position="300"/>
    </location>
</feature>